<evidence type="ECO:0000256" key="2">
    <source>
        <dbReference type="ARBA" id="ARBA00009801"/>
    </source>
</evidence>
<dbReference type="EMBL" id="LWCA01000958">
    <property type="protein sequence ID" value="OAF66349.1"/>
    <property type="molecule type" value="Genomic_DNA"/>
</dbReference>
<dbReference type="GO" id="GO:0001522">
    <property type="term" value="P:pseudouridine synthesis"/>
    <property type="evidence" value="ECO:0007669"/>
    <property type="project" value="InterPro"/>
</dbReference>
<dbReference type="Pfam" id="PF04410">
    <property type="entry name" value="Gar1"/>
    <property type="match status" value="1"/>
</dbReference>
<comment type="subcellular location">
    <subcellularLocation>
        <location evidence="1">Nucleus</location>
    </subcellularLocation>
</comment>
<dbReference type="GO" id="GO:0003723">
    <property type="term" value="F:RNA binding"/>
    <property type="evidence" value="ECO:0007669"/>
    <property type="project" value="UniProtKB-KW"/>
</dbReference>
<evidence type="ECO:0000313" key="9">
    <source>
        <dbReference type="EMBL" id="OAF66349.1"/>
    </source>
</evidence>
<evidence type="ECO:0000256" key="3">
    <source>
        <dbReference type="ARBA" id="ARBA00021438"/>
    </source>
</evidence>
<proteinExistence type="inferred from homology"/>
<sequence length="369" mass="42757">MCDKIKNICSKYNFNIVDYNSTDSSDLSDYDILDYDINRNHLKNVDEKSQVIIQDVENEKIDRSLESKIIDEMIGGTTLNTIKDEGVDPKYAVDNILHDICALVPDLEKLKITVEPDTILVKLGIIESIFEKCVVIDSFDTLGALDVFSIVFNASRDPIGRIVETFGPVKKPRYIVELNSSSSVNKSDICFYSPNHKEWTKIVVNPPVSTEISSDSDDEVEIKVDLKKLQQRKPNFLIQKGNDGRNMIIPGNSYCTPFQNAHIPRRPYHQTNIYQNMPRVHSNTPNYDQMHINRPPYQNHQQYSHMNANYTQINRNIYPYTQYAGTPRPDNNQRFRLYQPKSYENVNEFYINSRFAYNEKNPYNGYPQN</sequence>
<dbReference type="PANTHER" id="PTHR31633">
    <property type="entry name" value="H/ACA RIBONUCLEOPROTEIN COMPLEX NON-CORE SUBUNIT NAF1"/>
    <property type="match status" value="1"/>
</dbReference>
<dbReference type="InterPro" id="IPR009000">
    <property type="entry name" value="Transl_B-barrel_sf"/>
</dbReference>
<keyword evidence="5" id="KW-0698">rRNA processing</keyword>
<comment type="caution">
    <text evidence="9">The sequence shown here is derived from an EMBL/GenBank/DDBJ whole genome shotgun (WGS) entry which is preliminary data.</text>
</comment>
<name>A0A177AWI4_9BILA</name>
<evidence type="ECO:0000256" key="8">
    <source>
        <dbReference type="ARBA" id="ARBA00023242"/>
    </source>
</evidence>
<comment type="similarity">
    <text evidence="2">Belongs to the NAF1 family.</text>
</comment>
<dbReference type="InterPro" id="IPR040309">
    <property type="entry name" value="Naf1"/>
</dbReference>
<dbReference type="GO" id="GO:0005732">
    <property type="term" value="C:sno(s)RNA-containing ribonucleoprotein complex"/>
    <property type="evidence" value="ECO:0007669"/>
    <property type="project" value="InterPro"/>
</dbReference>
<evidence type="ECO:0000313" key="10">
    <source>
        <dbReference type="Proteomes" id="UP000078046"/>
    </source>
</evidence>
<dbReference type="Gene3D" id="2.40.10.230">
    <property type="entry name" value="Probable tRNA pseudouridine synthase domain"/>
    <property type="match status" value="1"/>
</dbReference>
<dbReference type="GO" id="GO:0006364">
    <property type="term" value="P:rRNA processing"/>
    <property type="evidence" value="ECO:0007669"/>
    <property type="project" value="UniProtKB-KW"/>
</dbReference>
<evidence type="ECO:0000256" key="4">
    <source>
        <dbReference type="ARBA" id="ARBA00022517"/>
    </source>
</evidence>
<keyword evidence="10" id="KW-1185">Reference proteome</keyword>
<dbReference type="GO" id="GO:0000493">
    <property type="term" value="P:box H/ACA snoRNP assembly"/>
    <property type="evidence" value="ECO:0007669"/>
    <property type="project" value="InterPro"/>
</dbReference>
<dbReference type="PANTHER" id="PTHR31633:SF1">
    <property type="entry name" value="H_ACA RIBONUCLEOPROTEIN COMPLEX NON-CORE SUBUNIT NAF1"/>
    <property type="match status" value="1"/>
</dbReference>
<dbReference type="InterPro" id="IPR038664">
    <property type="entry name" value="Gar1/Naf1_Cbf5-bd_sf"/>
</dbReference>
<keyword evidence="4" id="KW-0690">Ribosome biogenesis</keyword>
<dbReference type="GO" id="GO:0005634">
    <property type="term" value="C:nucleus"/>
    <property type="evidence" value="ECO:0007669"/>
    <property type="project" value="UniProtKB-SubCell"/>
</dbReference>
<keyword evidence="7" id="KW-0694">RNA-binding</keyword>
<dbReference type="InterPro" id="IPR007504">
    <property type="entry name" value="H/ACA_rnp_Gar1/Naf1"/>
</dbReference>
<organism evidence="9 10">
    <name type="scientific">Intoshia linei</name>
    <dbReference type="NCBI Taxonomy" id="1819745"/>
    <lineage>
        <taxon>Eukaryota</taxon>
        <taxon>Metazoa</taxon>
        <taxon>Spiralia</taxon>
        <taxon>Lophotrochozoa</taxon>
        <taxon>Mesozoa</taxon>
        <taxon>Orthonectida</taxon>
        <taxon>Rhopaluridae</taxon>
        <taxon>Intoshia</taxon>
    </lineage>
</organism>
<evidence type="ECO:0000256" key="1">
    <source>
        <dbReference type="ARBA" id="ARBA00004123"/>
    </source>
</evidence>
<keyword evidence="6" id="KW-0597">Phosphoprotein</keyword>
<dbReference type="Proteomes" id="UP000078046">
    <property type="component" value="Unassembled WGS sequence"/>
</dbReference>
<protein>
    <recommendedName>
        <fullName evidence="3">H/ACA ribonucleoprotein complex non-core subunit NAF1</fullName>
    </recommendedName>
</protein>
<evidence type="ECO:0000256" key="5">
    <source>
        <dbReference type="ARBA" id="ARBA00022552"/>
    </source>
</evidence>
<evidence type="ECO:0000256" key="7">
    <source>
        <dbReference type="ARBA" id="ARBA00022884"/>
    </source>
</evidence>
<dbReference type="SUPFAM" id="SSF50447">
    <property type="entry name" value="Translation proteins"/>
    <property type="match status" value="1"/>
</dbReference>
<keyword evidence="8" id="KW-0539">Nucleus</keyword>
<accession>A0A177AWI4</accession>
<gene>
    <name evidence="9" type="ORF">A3Q56_05904</name>
</gene>
<dbReference type="OrthoDB" id="21550at2759"/>
<evidence type="ECO:0000256" key="6">
    <source>
        <dbReference type="ARBA" id="ARBA00022553"/>
    </source>
</evidence>
<dbReference type="AlphaFoldDB" id="A0A177AWI4"/>
<reference evidence="9 10" key="1">
    <citation type="submission" date="2016-04" db="EMBL/GenBank/DDBJ databases">
        <title>The genome of Intoshia linei affirms orthonectids as highly simplified spiralians.</title>
        <authorList>
            <person name="Mikhailov K.V."/>
            <person name="Slusarev G.S."/>
            <person name="Nikitin M.A."/>
            <person name="Logacheva M.D."/>
            <person name="Penin A."/>
            <person name="Aleoshin V."/>
            <person name="Panchin Y.V."/>
        </authorList>
    </citation>
    <scope>NUCLEOTIDE SEQUENCE [LARGE SCALE GENOMIC DNA]</scope>
    <source>
        <strain evidence="9">Intl2013</strain>
        <tissue evidence="9">Whole animal</tissue>
    </source>
</reference>